<keyword evidence="6 8" id="KW-1133">Transmembrane helix</keyword>
<dbReference type="InterPro" id="IPR044878">
    <property type="entry name" value="UbiA_sf"/>
</dbReference>
<evidence type="ECO:0000256" key="6">
    <source>
        <dbReference type="ARBA" id="ARBA00022989"/>
    </source>
</evidence>
<comment type="function">
    <text evidence="8">Conversion of 1,4-dihydroxy-2-naphthoate (DHNA) to demethylmenaquinone (DMK).</text>
</comment>
<evidence type="ECO:0000256" key="8">
    <source>
        <dbReference type="HAMAP-Rule" id="MF_01937"/>
    </source>
</evidence>
<comment type="subcellular location">
    <subcellularLocation>
        <location evidence="8">Cell membrane</location>
        <topology evidence="8">Multi-pass membrane protein</topology>
    </subcellularLocation>
    <subcellularLocation>
        <location evidence="1">Membrane</location>
        <topology evidence="1">Multi-pass membrane protein</topology>
    </subcellularLocation>
</comment>
<dbReference type="RefSeq" id="WP_321391096.1">
    <property type="nucleotide sequence ID" value="NZ_CP139487.1"/>
</dbReference>
<feature type="transmembrane region" description="Helical" evidence="8">
    <location>
        <begin position="12"/>
        <end position="29"/>
    </location>
</feature>
<dbReference type="HAMAP" id="MF_01937">
    <property type="entry name" value="MenA_1"/>
    <property type="match status" value="1"/>
</dbReference>
<evidence type="ECO:0000256" key="5">
    <source>
        <dbReference type="ARBA" id="ARBA00022692"/>
    </source>
</evidence>
<evidence type="ECO:0000256" key="4">
    <source>
        <dbReference type="ARBA" id="ARBA00022679"/>
    </source>
</evidence>
<feature type="transmembrane region" description="Helical" evidence="8">
    <location>
        <begin position="266"/>
        <end position="284"/>
    </location>
</feature>
<evidence type="ECO:0000256" key="2">
    <source>
        <dbReference type="ARBA" id="ARBA00022428"/>
    </source>
</evidence>
<dbReference type="PANTHER" id="PTHR13929:SF0">
    <property type="entry name" value="UBIA PRENYLTRANSFERASE DOMAIN-CONTAINING PROTEIN 1"/>
    <property type="match status" value="1"/>
</dbReference>
<dbReference type="AlphaFoldDB" id="A0AAX4HKK9"/>
<dbReference type="GO" id="GO:0005886">
    <property type="term" value="C:plasma membrane"/>
    <property type="evidence" value="ECO:0007669"/>
    <property type="project" value="UniProtKB-SubCell"/>
</dbReference>
<gene>
    <name evidence="8 10" type="primary">menA</name>
    <name evidence="10" type="ORF">SOO65_13790</name>
</gene>
<dbReference type="InterPro" id="IPR026046">
    <property type="entry name" value="UBIAD1"/>
</dbReference>
<keyword evidence="3 8" id="KW-1003">Cell membrane</keyword>
<keyword evidence="7 8" id="KW-0472">Membrane</keyword>
<dbReference type="CDD" id="cd13962">
    <property type="entry name" value="PT_UbiA_UBIAD1"/>
    <property type="match status" value="1"/>
</dbReference>
<evidence type="ECO:0000256" key="7">
    <source>
        <dbReference type="ARBA" id="ARBA00023136"/>
    </source>
</evidence>
<dbReference type="PANTHER" id="PTHR13929">
    <property type="entry name" value="1,4-DIHYDROXY-2-NAPHTHOATE OCTAPRENYLTRANSFERASE"/>
    <property type="match status" value="1"/>
</dbReference>
<sequence length="288" mass="32114">MKNFILASRPKTLLAGVLPPLVAYAYYMSTSQESSVVYMWLAVFGALFIQLATNFFNDVIDFEKGADKKRVGPTRVSAAGLVDIKTVKKWAITCVTLAALCGLPLIYRGGWPFLVLGLISLYLTYGYTGGKVSLAYRGLGELFVFLFFGLFSVMGSFYLFSLQLNWGSFILASVFGLLATTLIMINNLRDRETDAEVGKRTLATRFSAKTYQMFIIVTIFAPYLLLHYFRDLKVIYCVFLGLIPALKLTQITLTKKGADLNEGLKFSGIHLIVLSALLSFTFIYESFL</sequence>
<name>A0AAX4HKK9_9BACT</name>
<dbReference type="Pfam" id="PF01040">
    <property type="entry name" value="UbiA"/>
    <property type="match status" value="1"/>
</dbReference>
<dbReference type="EMBL" id="CP139487">
    <property type="protein sequence ID" value="WPU63761.1"/>
    <property type="molecule type" value="Genomic_DNA"/>
</dbReference>
<comment type="similarity">
    <text evidence="8">Belongs to the MenA family. Type 1 subfamily.</text>
</comment>
<dbReference type="InterPro" id="IPR000537">
    <property type="entry name" value="UbiA_prenyltransferase"/>
</dbReference>
<dbReference type="NCBIfam" id="TIGR00751">
    <property type="entry name" value="menA"/>
    <property type="match status" value="1"/>
</dbReference>
<evidence type="ECO:0000256" key="1">
    <source>
        <dbReference type="ARBA" id="ARBA00004141"/>
    </source>
</evidence>
<feature type="transmembrane region" description="Helical" evidence="8">
    <location>
        <begin position="113"/>
        <end position="130"/>
    </location>
</feature>
<keyword evidence="5 8" id="KW-0812">Transmembrane</keyword>
<feature type="transmembrane region" description="Helical" evidence="8">
    <location>
        <begin position="206"/>
        <end position="226"/>
    </location>
</feature>
<evidence type="ECO:0000256" key="9">
    <source>
        <dbReference type="NCBIfam" id="TIGR00751"/>
    </source>
</evidence>
<proteinExistence type="inferred from homology"/>
<dbReference type="PIRSF" id="PIRSF005355">
    <property type="entry name" value="UBIAD1"/>
    <property type="match status" value="1"/>
</dbReference>
<dbReference type="InterPro" id="IPR004657">
    <property type="entry name" value="MenA"/>
</dbReference>
<keyword evidence="11" id="KW-1185">Reference proteome</keyword>
<dbReference type="GO" id="GO:0042371">
    <property type="term" value="P:vitamin K biosynthetic process"/>
    <property type="evidence" value="ECO:0007669"/>
    <property type="project" value="TreeGrafter"/>
</dbReference>
<feature type="transmembrane region" description="Helical" evidence="8">
    <location>
        <begin position="232"/>
        <end position="254"/>
    </location>
</feature>
<evidence type="ECO:0000313" key="11">
    <source>
        <dbReference type="Proteomes" id="UP001324634"/>
    </source>
</evidence>
<comment type="catalytic activity">
    <reaction evidence="8">
        <text>an all-trans-polyprenyl diphosphate + 1,4-dihydroxy-2-naphthoate + H(+) = a 2-demethylmenaquinol + CO2 + diphosphate</text>
        <dbReference type="Rhea" id="RHEA:26478"/>
        <dbReference type="Rhea" id="RHEA-COMP:9563"/>
        <dbReference type="Rhea" id="RHEA-COMP:9564"/>
        <dbReference type="ChEBI" id="CHEBI:11173"/>
        <dbReference type="ChEBI" id="CHEBI:15378"/>
        <dbReference type="ChEBI" id="CHEBI:16526"/>
        <dbReference type="ChEBI" id="CHEBI:33019"/>
        <dbReference type="ChEBI" id="CHEBI:55437"/>
        <dbReference type="ChEBI" id="CHEBI:58914"/>
        <dbReference type="EC" id="2.5.1.74"/>
    </reaction>
</comment>
<dbReference type="GO" id="GO:0046428">
    <property type="term" value="F:1,4-dihydroxy-2-naphthoate polyprenyltransferase activity"/>
    <property type="evidence" value="ECO:0007669"/>
    <property type="project" value="UniProtKB-UniRule"/>
</dbReference>
<comment type="pathway">
    <text evidence="8">Quinol/quinone metabolism; menaquinone biosynthesis; menaquinol from 1,4-dihydroxy-2-naphthoate: step 1/2.</text>
</comment>
<accession>A0AAX4HKK9</accession>
<keyword evidence="2 8" id="KW-0474">Menaquinone biosynthesis</keyword>
<evidence type="ECO:0000313" key="10">
    <source>
        <dbReference type="EMBL" id="WPU63761.1"/>
    </source>
</evidence>
<protein>
    <recommendedName>
        <fullName evidence="8 9">1,4-dihydroxy-2-naphthoate octaprenyltransferase</fullName>
        <shortName evidence="8">DHNA-octaprenyltransferase</shortName>
        <ecNumber evidence="8 9">2.5.1.74</ecNumber>
    </recommendedName>
</protein>
<feature type="transmembrane region" description="Helical" evidence="8">
    <location>
        <begin position="35"/>
        <end position="56"/>
    </location>
</feature>
<reference evidence="10 11" key="1">
    <citation type="submission" date="2023-11" db="EMBL/GenBank/DDBJ databases">
        <title>Peredibacter starrii A3.12.</title>
        <authorList>
            <person name="Mitchell R.J."/>
        </authorList>
    </citation>
    <scope>NUCLEOTIDE SEQUENCE [LARGE SCALE GENOMIC DNA]</scope>
    <source>
        <strain evidence="10 11">A3.12</strain>
    </source>
</reference>
<dbReference type="Proteomes" id="UP001324634">
    <property type="component" value="Chromosome"/>
</dbReference>
<feature type="transmembrane region" description="Helical" evidence="8">
    <location>
        <begin position="166"/>
        <end position="185"/>
    </location>
</feature>
<evidence type="ECO:0000256" key="3">
    <source>
        <dbReference type="ARBA" id="ARBA00022475"/>
    </source>
</evidence>
<dbReference type="GO" id="GO:0009234">
    <property type="term" value="P:menaquinone biosynthetic process"/>
    <property type="evidence" value="ECO:0007669"/>
    <property type="project" value="UniProtKB-UniRule"/>
</dbReference>
<organism evidence="10 11">
    <name type="scientific">Peredibacter starrii</name>
    <dbReference type="NCBI Taxonomy" id="28202"/>
    <lineage>
        <taxon>Bacteria</taxon>
        <taxon>Pseudomonadati</taxon>
        <taxon>Bdellovibrionota</taxon>
        <taxon>Bacteriovoracia</taxon>
        <taxon>Bacteriovoracales</taxon>
        <taxon>Bacteriovoracaceae</taxon>
        <taxon>Peredibacter</taxon>
    </lineage>
</organism>
<dbReference type="KEGG" id="psti:SOO65_13790"/>
<keyword evidence="4 8" id="KW-0808">Transferase</keyword>
<dbReference type="EC" id="2.5.1.74" evidence="8 9"/>
<dbReference type="Gene3D" id="1.10.357.140">
    <property type="entry name" value="UbiA prenyltransferase"/>
    <property type="match status" value="1"/>
</dbReference>
<feature type="transmembrane region" description="Helical" evidence="8">
    <location>
        <begin position="142"/>
        <end position="160"/>
    </location>
</feature>